<keyword evidence="2" id="KW-1185">Reference proteome</keyword>
<dbReference type="Proteomes" id="UP000184330">
    <property type="component" value="Unassembled WGS sequence"/>
</dbReference>
<evidence type="ECO:0008006" key="3">
    <source>
        <dbReference type="Google" id="ProtNLM"/>
    </source>
</evidence>
<dbReference type="OrthoDB" id="4306934at2759"/>
<organism evidence="1 2">
    <name type="scientific">Phialocephala subalpina</name>
    <dbReference type="NCBI Taxonomy" id="576137"/>
    <lineage>
        <taxon>Eukaryota</taxon>
        <taxon>Fungi</taxon>
        <taxon>Dikarya</taxon>
        <taxon>Ascomycota</taxon>
        <taxon>Pezizomycotina</taxon>
        <taxon>Leotiomycetes</taxon>
        <taxon>Helotiales</taxon>
        <taxon>Mollisiaceae</taxon>
        <taxon>Phialocephala</taxon>
        <taxon>Phialocephala fortinii species complex</taxon>
    </lineage>
</organism>
<dbReference type="AlphaFoldDB" id="A0A1L7WLH5"/>
<gene>
    <name evidence="1" type="ORF">PAC_03495</name>
</gene>
<name>A0A1L7WLH5_9HELO</name>
<reference evidence="1 2" key="1">
    <citation type="submission" date="2016-03" db="EMBL/GenBank/DDBJ databases">
        <authorList>
            <person name="Ploux O."/>
        </authorList>
    </citation>
    <scope>NUCLEOTIDE SEQUENCE [LARGE SCALE GENOMIC DNA]</scope>
    <source>
        <strain evidence="1 2">UAMH 11012</strain>
    </source>
</reference>
<dbReference type="Gene3D" id="3.40.390.10">
    <property type="entry name" value="Collagenase (Catalytic Domain)"/>
    <property type="match status" value="1"/>
</dbReference>
<dbReference type="InterPro" id="IPR024079">
    <property type="entry name" value="MetalloPept_cat_dom_sf"/>
</dbReference>
<sequence length="425" mass="47125">MMHWFFLGFPVVYASVLPSFQPSSLVSGLQDSENQLAFFSQGLKVDQHYLDPFPSQKGDGGDSNNGTFPTLARRYVYETTAPKSTVWQGVNGVQWDQWSQDVVVKAWALMMEMAVKAPSDLTDLTPSGPSYQLFQSQTTSDGICQAMMKDPTRSTPAYLLCYRTFIAANNYAYGQLFGADPENIDFIIANFERIDTELENLQSTGGTNPGADGFIRAGNLLYLTMGPTLHALNGANICDGGTQAFAVVATGTQEFSANQYVSADAWIIHFCPAFFQLPRMERQLWDLQQGGVPKETICNLNNLDSTARALLHEVTHLPWVLNTNYYQSDPEKYGFYTATSYATDAGGNQATHTKSFSSRNADSYAWMAVYNFWNSVKECQGIKYTGTNQAAAGCNTDVWPSTPDVNGRLYPKLVKNQWNNYVKGN</sequence>
<accession>A0A1L7WLH5</accession>
<dbReference type="GO" id="GO:0008237">
    <property type="term" value="F:metallopeptidase activity"/>
    <property type="evidence" value="ECO:0007669"/>
    <property type="project" value="InterPro"/>
</dbReference>
<dbReference type="EMBL" id="FJOG01000004">
    <property type="protein sequence ID" value="CZR53615.1"/>
    <property type="molecule type" value="Genomic_DNA"/>
</dbReference>
<proteinExistence type="predicted"/>
<evidence type="ECO:0000313" key="2">
    <source>
        <dbReference type="Proteomes" id="UP000184330"/>
    </source>
</evidence>
<dbReference type="SUPFAM" id="SSF55486">
    <property type="entry name" value="Metalloproteases ('zincins'), catalytic domain"/>
    <property type="match status" value="1"/>
</dbReference>
<evidence type="ECO:0000313" key="1">
    <source>
        <dbReference type="EMBL" id="CZR53615.1"/>
    </source>
</evidence>
<protein>
    <recommendedName>
        <fullName evidence="3">Lysine-specific metallo-endopeptidase domain-containing protein</fullName>
    </recommendedName>
</protein>